<sequence>LSLSVLWALSHHHLSDLWAAVFSVILGMTTLANTWSGASLLLSSRELQP</sequence>
<proteinExistence type="predicted"/>
<dbReference type="EnsemblMetazoa" id="Aqu2.1.35402_001">
    <property type="protein sequence ID" value="Aqu2.1.35402_001"/>
    <property type="gene ID" value="Aqu2.1.35402"/>
</dbReference>
<evidence type="ECO:0000256" key="1">
    <source>
        <dbReference type="SAM" id="Phobius"/>
    </source>
</evidence>
<keyword evidence="1" id="KW-0812">Transmembrane</keyword>
<dbReference type="InParanoid" id="A0A1X7V7B2"/>
<reference evidence="2" key="1">
    <citation type="submission" date="2017-05" db="UniProtKB">
        <authorList>
            <consortium name="EnsemblMetazoa"/>
        </authorList>
    </citation>
    <scope>IDENTIFICATION</scope>
</reference>
<accession>A0A1X7V7B2</accession>
<keyword evidence="1" id="KW-0472">Membrane</keyword>
<keyword evidence="1" id="KW-1133">Transmembrane helix</keyword>
<organism evidence="2">
    <name type="scientific">Amphimedon queenslandica</name>
    <name type="common">Sponge</name>
    <dbReference type="NCBI Taxonomy" id="400682"/>
    <lineage>
        <taxon>Eukaryota</taxon>
        <taxon>Metazoa</taxon>
        <taxon>Porifera</taxon>
        <taxon>Demospongiae</taxon>
        <taxon>Heteroscleromorpha</taxon>
        <taxon>Haplosclerida</taxon>
        <taxon>Niphatidae</taxon>
        <taxon>Amphimedon</taxon>
    </lineage>
</organism>
<protein>
    <submittedName>
        <fullName evidence="2">Uncharacterized protein</fullName>
    </submittedName>
</protein>
<dbReference type="AlphaFoldDB" id="A0A1X7V7B2"/>
<name>A0A1X7V7B2_AMPQE</name>
<evidence type="ECO:0000313" key="2">
    <source>
        <dbReference type="EnsemblMetazoa" id="Aqu2.1.35402_001"/>
    </source>
</evidence>
<feature type="transmembrane region" description="Helical" evidence="1">
    <location>
        <begin position="20"/>
        <end position="42"/>
    </location>
</feature>